<protein>
    <submittedName>
        <fullName evidence="1">Uncharacterized protein</fullName>
    </submittedName>
</protein>
<evidence type="ECO:0000313" key="2">
    <source>
        <dbReference type="Proteomes" id="UP000805193"/>
    </source>
</evidence>
<organism evidence="1 2">
    <name type="scientific">Ixodes persulcatus</name>
    <name type="common">Taiga tick</name>
    <dbReference type="NCBI Taxonomy" id="34615"/>
    <lineage>
        <taxon>Eukaryota</taxon>
        <taxon>Metazoa</taxon>
        <taxon>Ecdysozoa</taxon>
        <taxon>Arthropoda</taxon>
        <taxon>Chelicerata</taxon>
        <taxon>Arachnida</taxon>
        <taxon>Acari</taxon>
        <taxon>Parasitiformes</taxon>
        <taxon>Ixodida</taxon>
        <taxon>Ixodoidea</taxon>
        <taxon>Ixodidae</taxon>
        <taxon>Ixodinae</taxon>
        <taxon>Ixodes</taxon>
    </lineage>
</organism>
<reference evidence="1 2" key="1">
    <citation type="journal article" date="2020" name="Cell">
        <title>Large-Scale Comparative Analyses of Tick Genomes Elucidate Their Genetic Diversity and Vector Capacities.</title>
        <authorList>
            <consortium name="Tick Genome and Microbiome Consortium (TIGMIC)"/>
            <person name="Jia N."/>
            <person name="Wang J."/>
            <person name="Shi W."/>
            <person name="Du L."/>
            <person name="Sun Y."/>
            <person name="Zhan W."/>
            <person name="Jiang J.F."/>
            <person name="Wang Q."/>
            <person name="Zhang B."/>
            <person name="Ji P."/>
            <person name="Bell-Sakyi L."/>
            <person name="Cui X.M."/>
            <person name="Yuan T.T."/>
            <person name="Jiang B.G."/>
            <person name="Yang W.F."/>
            <person name="Lam T.T."/>
            <person name="Chang Q.C."/>
            <person name="Ding S.J."/>
            <person name="Wang X.J."/>
            <person name="Zhu J.G."/>
            <person name="Ruan X.D."/>
            <person name="Zhao L."/>
            <person name="Wei J.T."/>
            <person name="Ye R.Z."/>
            <person name="Que T.C."/>
            <person name="Du C.H."/>
            <person name="Zhou Y.H."/>
            <person name="Cheng J.X."/>
            <person name="Dai P.F."/>
            <person name="Guo W.B."/>
            <person name="Han X.H."/>
            <person name="Huang E.J."/>
            <person name="Li L.F."/>
            <person name="Wei W."/>
            <person name="Gao Y.C."/>
            <person name="Liu J.Z."/>
            <person name="Shao H.Z."/>
            <person name="Wang X."/>
            <person name="Wang C.C."/>
            <person name="Yang T.C."/>
            <person name="Huo Q.B."/>
            <person name="Li W."/>
            <person name="Chen H.Y."/>
            <person name="Chen S.E."/>
            <person name="Zhou L.G."/>
            <person name="Ni X.B."/>
            <person name="Tian J.H."/>
            <person name="Sheng Y."/>
            <person name="Liu T."/>
            <person name="Pan Y.S."/>
            <person name="Xia L.Y."/>
            <person name="Li J."/>
            <person name="Zhao F."/>
            <person name="Cao W.C."/>
        </authorList>
    </citation>
    <scope>NUCLEOTIDE SEQUENCE [LARGE SCALE GENOMIC DNA]</scope>
    <source>
        <strain evidence="1">Iper-2018</strain>
    </source>
</reference>
<gene>
    <name evidence="1" type="ORF">HPB47_021257</name>
</gene>
<sequence length="425" mass="46832">MDKIESVIHDTLKGQAVTDESANIIDYSLADQVEELAAKGVESAVLPDYKPVVKKSVTYIVAAVVVNERGDVLMMQEAKSSCAGTWYLPAGRMEPGEDIVDAVKREVNEETGLDFEPSTLLMVETAQGQWYRFVFVGTIVGGELKTVAKADSESLQASWVEDVQELSLRCKDILPVIERARLYHSTAGSQPWHPAVLPALQAHQKLHLRIVTIIRKKANNLLHVLVSEKEMAHLPTCEINPSRSIHTALKRFIQSIFSSEPPPHKPLGVLSLEHSGRGEEDGLCISLLVSCKAALEEVTLTPGYTWLEVSSPLSDKLLSRTNRNMTVFLKVQRTHRLALKVLLQCNALSMAMLLQEALLHFGKHISDVCMPTSDSASYMGKLYQDHCQSDLGFTGIHLSNACHVLNNALAEGARIPEVVPPPCYL</sequence>
<name>A0AC60QFC1_IXOPE</name>
<keyword evidence="2" id="KW-1185">Reference proteome</keyword>
<accession>A0AC60QFC1</accession>
<comment type="caution">
    <text evidence="1">The sequence shown here is derived from an EMBL/GenBank/DDBJ whole genome shotgun (WGS) entry which is preliminary data.</text>
</comment>
<dbReference type="EMBL" id="JABSTQ010009183">
    <property type="protein sequence ID" value="KAG0431943.1"/>
    <property type="molecule type" value="Genomic_DNA"/>
</dbReference>
<evidence type="ECO:0000313" key="1">
    <source>
        <dbReference type="EMBL" id="KAG0431943.1"/>
    </source>
</evidence>
<proteinExistence type="predicted"/>
<dbReference type="Proteomes" id="UP000805193">
    <property type="component" value="Unassembled WGS sequence"/>
</dbReference>